<keyword evidence="3" id="KW-0238">DNA-binding</keyword>
<feature type="region of interest" description="Disordered" evidence="6">
    <location>
        <begin position="159"/>
        <end position="185"/>
    </location>
</feature>
<dbReference type="PANTHER" id="PTHR16223:SF359">
    <property type="entry name" value="BHLH DOMAIN-CONTAINING PROTEIN"/>
    <property type="match status" value="1"/>
</dbReference>
<keyword evidence="9" id="KW-1185">Reference proteome</keyword>
<feature type="compositionally biased region" description="Polar residues" evidence="6">
    <location>
        <begin position="239"/>
        <end position="248"/>
    </location>
</feature>
<dbReference type="FunFam" id="4.10.280.10:FF:000022">
    <property type="entry name" value="Basic helix-loop-helix transcription factor"/>
    <property type="match status" value="1"/>
</dbReference>
<evidence type="ECO:0000256" key="6">
    <source>
        <dbReference type="SAM" id="MobiDB-lite"/>
    </source>
</evidence>
<comment type="subcellular location">
    <subcellularLocation>
        <location evidence="1">Nucleus</location>
    </subcellularLocation>
</comment>
<evidence type="ECO:0000313" key="9">
    <source>
        <dbReference type="Proteomes" id="UP000009183"/>
    </source>
</evidence>
<evidence type="ECO:0000256" key="3">
    <source>
        <dbReference type="ARBA" id="ARBA00023125"/>
    </source>
</evidence>
<dbReference type="PROSITE" id="PS50888">
    <property type="entry name" value="BHLH"/>
    <property type="match status" value="1"/>
</dbReference>
<dbReference type="OMA" id="APICYNG"/>
<feature type="domain" description="BHLH" evidence="7">
    <location>
        <begin position="265"/>
        <end position="314"/>
    </location>
</feature>
<dbReference type="InParanoid" id="D7SXR2"/>
<dbReference type="PANTHER" id="PTHR16223">
    <property type="entry name" value="TRANSCRIPTION FACTOR BHLH83-RELATED"/>
    <property type="match status" value="1"/>
</dbReference>
<reference evidence="9" key="1">
    <citation type="journal article" date="2007" name="Nature">
        <title>The grapevine genome sequence suggests ancestral hexaploidization in major angiosperm phyla.</title>
        <authorList>
            <consortium name="The French-Italian Public Consortium for Grapevine Genome Characterization."/>
            <person name="Jaillon O."/>
            <person name="Aury J.-M."/>
            <person name="Noel B."/>
            <person name="Policriti A."/>
            <person name="Clepet C."/>
            <person name="Casagrande A."/>
            <person name="Choisne N."/>
            <person name="Aubourg S."/>
            <person name="Vitulo N."/>
            <person name="Jubin C."/>
            <person name="Vezzi A."/>
            <person name="Legeai F."/>
            <person name="Hugueney P."/>
            <person name="Dasilva C."/>
            <person name="Horner D."/>
            <person name="Mica E."/>
            <person name="Jublot D."/>
            <person name="Poulain J."/>
            <person name="Bruyere C."/>
            <person name="Billault A."/>
            <person name="Segurens B."/>
            <person name="Gouyvenoux M."/>
            <person name="Ugarte E."/>
            <person name="Cattonaro F."/>
            <person name="Anthouard V."/>
            <person name="Vico V."/>
            <person name="Del Fabbro C."/>
            <person name="Alaux M."/>
            <person name="Di Gaspero G."/>
            <person name="Dumas V."/>
            <person name="Felice N."/>
            <person name="Paillard S."/>
            <person name="Juman I."/>
            <person name="Moroldo M."/>
            <person name="Scalabrin S."/>
            <person name="Canaguier A."/>
            <person name="Le Clainche I."/>
            <person name="Malacrida G."/>
            <person name="Durand E."/>
            <person name="Pesole G."/>
            <person name="Laucou V."/>
            <person name="Chatelet P."/>
            <person name="Merdinoglu D."/>
            <person name="Delledonne M."/>
            <person name="Pezzotti M."/>
            <person name="Lecharny A."/>
            <person name="Scarpelli C."/>
            <person name="Artiguenave F."/>
            <person name="Pe M.E."/>
            <person name="Valle G."/>
            <person name="Morgante M."/>
            <person name="Caboche M."/>
            <person name="Adam-Blondon A.-F."/>
            <person name="Weissenbach J."/>
            <person name="Quetier F."/>
            <person name="Wincker P."/>
        </authorList>
    </citation>
    <scope>NUCLEOTIDE SEQUENCE [LARGE SCALE GENOMIC DNA]</scope>
    <source>
        <strain evidence="9">cv. Pinot noir / PN40024</strain>
    </source>
</reference>
<accession>D7SXR2</accession>
<evidence type="ECO:0000256" key="5">
    <source>
        <dbReference type="ARBA" id="ARBA00023242"/>
    </source>
</evidence>
<dbReference type="GO" id="GO:0048766">
    <property type="term" value="P:root hair initiation"/>
    <property type="evidence" value="ECO:0007669"/>
    <property type="project" value="UniProtKB-ARBA"/>
</dbReference>
<sequence length="350" mass="37968">MEPVGAISEGEWGSLSGMYTTEEAEFMAQLLGNCSSFPNELDGGSSLGIPSAFWAAGHESVNKSLYCSSDAANTNLYCFSQGSSSYSGGSSLFPNSSQGSYYLSDSQQVLGGNNSAMSMDFCIGDDKNNSLAVQVFADSLMEGDEYCLNVEECRRNFPEMPELPSATEDKNNKMPENSKKRMRDSGDVSIKKKFFISSYGGAYIFCSVSSNNEEDNNGGVVNGQSSSSCSSEDESIASQELNGSSSPKGSAALNSKDKARASRGSATDPQSLYARKRRERINERLKILQNLVPNGTKVDISTMLEEAVEYVKFLQLQIKLLSSDDLWMYAPLAYNGMDIGLDLKISMPRK</sequence>
<gene>
    <name evidence="8" type="ordered locus">VIT_03s0091g00730</name>
</gene>
<evidence type="ECO:0000256" key="4">
    <source>
        <dbReference type="ARBA" id="ARBA00023163"/>
    </source>
</evidence>
<feature type="compositionally biased region" description="Low complexity" evidence="6">
    <location>
        <begin position="215"/>
        <end position="230"/>
    </location>
</feature>
<dbReference type="AlphaFoldDB" id="D7SXR2"/>
<dbReference type="GO" id="GO:0046983">
    <property type="term" value="F:protein dimerization activity"/>
    <property type="evidence" value="ECO:0007669"/>
    <property type="project" value="InterPro"/>
</dbReference>
<dbReference type="GO" id="GO:0000978">
    <property type="term" value="F:RNA polymerase II cis-regulatory region sequence-specific DNA binding"/>
    <property type="evidence" value="ECO:0000318"/>
    <property type="project" value="GO_Central"/>
</dbReference>
<dbReference type="eggNOG" id="ENOG502R684">
    <property type="taxonomic scope" value="Eukaryota"/>
</dbReference>
<dbReference type="HOGENOM" id="CLU_066110_1_0_1"/>
<dbReference type="InterPro" id="IPR045843">
    <property type="entry name" value="IND-like"/>
</dbReference>
<keyword evidence="5" id="KW-0539">Nucleus</keyword>
<proteinExistence type="predicted"/>
<evidence type="ECO:0000256" key="1">
    <source>
        <dbReference type="ARBA" id="ARBA00004123"/>
    </source>
</evidence>
<dbReference type="Gene3D" id="4.10.280.10">
    <property type="entry name" value="Helix-loop-helix DNA-binding domain"/>
    <property type="match status" value="1"/>
</dbReference>
<organism evidence="8 9">
    <name type="scientific">Vitis vinifera</name>
    <name type="common">Grape</name>
    <dbReference type="NCBI Taxonomy" id="29760"/>
    <lineage>
        <taxon>Eukaryota</taxon>
        <taxon>Viridiplantae</taxon>
        <taxon>Streptophyta</taxon>
        <taxon>Embryophyta</taxon>
        <taxon>Tracheophyta</taxon>
        <taxon>Spermatophyta</taxon>
        <taxon>Magnoliopsida</taxon>
        <taxon>eudicotyledons</taxon>
        <taxon>Gunneridae</taxon>
        <taxon>Pentapetalae</taxon>
        <taxon>rosids</taxon>
        <taxon>Vitales</taxon>
        <taxon>Vitaceae</taxon>
        <taxon>Viteae</taxon>
        <taxon>Vitis</taxon>
    </lineage>
</organism>
<dbReference type="SUPFAM" id="SSF47459">
    <property type="entry name" value="HLH, helix-loop-helix DNA-binding domain"/>
    <property type="match status" value="1"/>
</dbReference>
<dbReference type="GO" id="GO:0000981">
    <property type="term" value="F:DNA-binding transcription factor activity, RNA polymerase II-specific"/>
    <property type="evidence" value="ECO:0000318"/>
    <property type="project" value="GO_Central"/>
</dbReference>
<dbReference type="CDD" id="cd11454">
    <property type="entry name" value="bHLH_AtIND_like"/>
    <property type="match status" value="1"/>
</dbReference>
<feature type="compositionally biased region" description="Basic and acidic residues" evidence="6">
    <location>
        <begin position="167"/>
        <end position="185"/>
    </location>
</feature>
<name>D7SXR2_VITVI</name>
<dbReference type="FunCoup" id="D7SXR2">
    <property type="interactions" value="97"/>
</dbReference>
<dbReference type="InterPro" id="IPR011598">
    <property type="entry name" value="bHLH_dom"/>
</dbReference>
<dbReference type="InterPro" id="IPR036638">
    <property type="entry name" value="HLH_DNA-bd_sf"/>
</dbReference>
<keyword evidence="4" id="KW-0804">Transcription</keyword>
<protein>
    <recommendedName>
        <fullName evidence="7">BHLH domain-containing protein</fullName>
    </recommendedName>
</protein>
<dbReference type="Pfam" id="PF00010">
    <property type="entry name" value="HLH"/>
    <property type="match status" value="1"/>
</dbReference>
<dbReference type="SMART" id="SM00353">
    <property type="entry name" value="HLH"/>
    <property type="match status" value="1"/>
</dbReference>
<evidence type="ECO:0000313" key="8">
    <source>
        <dbReference type="EMBL" id="CBI22462.3"/>
    </source>
</evidence>
<dbReference type="Proteomes" id="UP000009183">
    <property type="component" value="Chromosome 3"/>
</dbReference>
<evidence type="ECO:0000256" key="2">
    <source>
        <dbReference type="ARBA" id="ARBA00023015"/>
    </source>
</evidence>
<evidence type="ECO:0000259" key="7">
    <source>
        <dbReference type="PROSITE" id="PS50888"/>
    </source>
</evidence>
<dbReference type="GO" id="GO:0006357">
    <property type="term" value="P:regulation of transcription by RNA polymerase II"/>
    <property type="evidence" value="ECO:0000318"/>
    <property type="project" value="GO_Central"/>
</dbReference>
<dbReference type="GO" id="GO:0005634">
    <property type="term" value="C:nucleus"/>
    <property type="evidence" value="ECO:0000318"/>
    <property type="project" value="GO_Central"/>
</dbReference>
<feature type="region of interest" description="Disordered" evidence="6">
    <location>
        <begin position="215"/>
        <end position="275"/>
    </location>
</feature>
<dbReference type="EMBL" id="FN595242">
    <property type="protein sequence ID" value="CBI22462.3"/>
    <property type="molecule type" value="Genomic_DNA"/>
</dbReference>
<keyword evidence="2" id="KW-0805">Transcription regulation</keyword>
<dbReference type="PaxDb" id="29760-VIT_03s0091g00730.t01"/>